<dbReference type="SUPFAM" id="SSF53067">
    <property type="entry name" value="Actin-like ATPase domain"/>
    <property type="match status" value="1"/>
</dbReference>
<keyword evidence="3" id="KW-0547">Nucleotide-binding</keyword>
<protein>
    <recommendedName>
        <fullName evidence="3">Glucokinase</fullName>
        <ecNumber evidence="3">2.7.1.2</ecNumber>
    </recommendedName>
    <alternativeName>
        <fullName evidence="3">Glucose kinase</fullName>
    </alternativeName>
</protein>
<evidence type="ECO:0000256" key="2">
    <source>
        <dbReference type="ARBA" id="ARBA00022777"/>
    </source>
</evidence>
<name>A0A1G5M4C0_AFIMA</name>
<feature type="transmembrane region" description="Helical" evidence="5">
    <location>
        <begin position="260"/>
        <end position="282"/>
    </location>
</feature>
<dbReference type="InterPro" id="IPR050201">
    <property type="entry name" value="Bacterial_glucokinase"/>
</dbReference>
<evidence type="ECO:0000256" key="5">
    <source>
        <dbReference type="SAM" id="Phobius"/>
    </source>
</evidence>
<keyword evidence="3" id="KW-0324">Glycolysis</keyword>
<dbReference type="GO" id="GO:0005536">
    <property type="term" value="F:D-glucose binding"/>
    <property type="evidence" value="ECO:0007669"/>
    <property type="project" value="InterPro"/>
</dbReference>
<dbReference type="Proteomes" id="UP000199347">
    <property type="component" value="Unassembled WGS sequence"/>
</dbReference>
<evidence type="ECO:0000256" key="4">
    <source>
        <dbReference type="RuleBase" id="RU004046"/>
    </source>
</evidence>
<dbReference type="OrthoDB" id="9800595at2"/>
<comment type="similarity">
    <text evidence="3 4">Belongs to the bacterial glucokinase family.</text>
</comment>
<dbReference type="STRING" id="1120955.SAMN03080610_00088"/>
<keyword evidence="7" id="KW-1185">Reference proteome</keyword>
<keyword evidence="3" id="KW-0963">Cytoplasm</keyword>
<keyword evidence="2 3" id="KW-0418">Kinase</keyword>
<dbReference type="GO" id="GO:0005524">
    <property type="term" value="F:ATP binding"/>
    <property type="evidence" value="ECO:0007669"/>
    <property type="project" value="UniProtKB-UniRule"/>
</dbReference>
<evidence type="ECO:0000256" key="1">
    <source>
        <dbReference type="ARBA" id="ARBA00022679"/>
    </source>
</evidence>
<evidence type="ECO:0000313" key="6">
    <source>
        <dbReference type="EMBL" id="SCZ20022.1"/>
    </source>
</evidence>
<dbReference type="Gene3D" id="3.30.420.40">
    <property type="match status" value="1"/>
</dbReference>
<dbReference type="InterPro" id="IPR003836">
    <property type="entry name" value="Glucokinase"/>
</dbReference>
<gene>
    <name evidence="3" type="primary">glk</name>
    <name evidence="6" type="ORF">SAMN03080610_00088</name>
</gene>
<dbReference type="Gene3D" id="3.40.367.20">
    <property type="match status" value="1"/>
</dbReference>
<dbReference type="InterPro" id="IPR043129">
    <property type="entry name" value="ATPase_NBD"/>
</dbReference>
<keyword evidence="5" id="KW-1133">Transmembrane helix</keyword>
<dbReference type="Pfam" id="PF02685">
    <property type="entry name" value="Glucokinase"/>
    <property type="match status" value="1"/>
</dbReference>
<dbReference type="AlphaFoldDB" id="A0A1G5M4C0"/>
<sequence>MASSHKIETLAFPVLLGDIGGTNARFALLPGRDEEVLHFAPVRTGDFPNIESAVRAAVLAKTDIRPRSALFALAGPIDGDEVDLTNAEWIIRPRDVMVATDIEDVALLNDFEAQALAISALDDPGMTTEAIGPELAPEENCRVVLGPGTGLGVAGLVYASSLWTPVPGEGGHVALGPDADDEFPIWPHIEKEGGRISAEALLAGRGIPRLYRAVAAARGLAASLSTPAEVTNAALGGEDPLALATMTLYCRLLGRVAGDLALVFMATGGVFIAGGIAPRIALLLKEGEFRRAFEAKYPHENLMRQIPTRLVTAEQPALTGLAAFARAPERFSVPLDRRRWR</sequence>
<reference evidence="7" key="1">
    <citation type="submission" date="2016-10" db="EMBL/GenBank/DDBJ databases">
        <authorList>
            <person name="Varghese N."/>
            <person name="Submissions S."/>
        </authorList>
    </citation>
    <scope>NUCLEOTIDE SEQUENCE [LARGE SCALE GENOMIC DNA]</scope>
    <source>
        <strain evidence="7">DSM 2698</strain>
    </source>
</reference>
<proteinExistence type="inferred from homology"/>
<keyword evidence="3" id="KW-0067">ATP-binding</keyword>
<feature type="binding site" evidence="3">
    <location>
        <begin position="17"/>
        <end position="22"/>
    </location>
    <ligand>
        <name>ATP</name>
        <dbReference type="ChEBI" id="CHEBI:30616"/>
    </ligand>
</feature>
<dbReference type="CDD" id="cd24008">
    <property type="entry name" value="ASKHA_NBD_GLK"/>
    <property type="match status" value="1"/>
</dbReference>
<evidence type="ECO:0000256" key="3">
    <source>
        <dbReference type="HAMAP-Rule" id="MF_00524"/>
    </source>
</evidence>
<dbReference type="RefSeq" id="WP_092808937.1">
    <property type="nucleotide sequence ID" value="NZ_FMVW01000001.1"/>
</dbReference>
<keyword evidence="5" id="KW-0472">Membrane</keyword>
<dbReference type="GO" id="GO:0004340">
    <property type="term" value="F:glucokinase activity"/>
    <property type="evidence" value="ECO:0007669"/>
    <property type="project" value="UniProtKB-UniRule"/>
</dbReference>
<dbReference type="EMBL" id="FMVW01000001">
    <property type="protein sequence ID" value="SCZ20022.1"/>
    <property type="molecule type" value="Genomic_DNA"/>
</dbReference>
<dbReference type="EC" id="2.7.1.2" evidence="3"/>
<dbReference type="PANTHER" id="PTHR47690:SF1">
    <property type="entry name" value="GLUCOKINASE"/>
    <property type="match status" value="1"/>
</dbReference>
<evidence type="ECO:0000313" key="7">
    <source>
        <dbReference type="Proteomes" id="UP000199347"/>
    </source>
</evidence>
<dbReference type="GO" id="GO:0005829">
    <property type="term" value="C:cytosol"/>
    <property type="evidence" value="ECO:0007669"/>
    <property type="project" value="TreeGrafter"/>
</dbReference>
<comment type="catalytic activity">
    <reaction evidence="3">
        <text>D-glucose + ATP = D-glucose 6-phosphate + ADP + H(+)</text>
        <dbReference type="Rhea" id="RHEA:17825"/>
        <dbReference type="ChEBI" id="CHEBI:4167"/>
        <dbReference type="ChEBI" id="CHEBI:15378"/>
        <dbReference type="ChEBI" id="CHEBI:30616"/>
        <dbReference type="ChEBI" id="CHEBI:61548"/>
        <dbReference type="ChEBI" id="CHEBI:456216"/>
        <dbReference type="EC" id="2.7.1.2"/>
    </reaction>
</comment>
<keyword evidence="5" id="KW-0812">Transmembrane</keyword>
<dbReference type="HAMAP" id="MF_00524">
    <property type="entry name" value="Glucokinase"/>
    <property type="match status" value="1"/>
</dbReference>
<comment type="subcellular location">
    <subcellularLocation>
        <location evidence="3">Cytoplasm</location>
    </subcellularLocation>
</comment>
<keyword evidence="1 3" id="KW-0808">Transferase</keyword>
<organism evidence="6 7">
    <name type="scientific">Afifella marina DSM 2698</name>
    <dbReference type="NCBI Taxonomy" id="1120955"/>
    <lineage>
        <taxon>Bacteria</taxon>
        <taxon>Pseudomonadati</taxon>
        <taxon>Pseudomonadota</taxon>
        <taxon>Alphaproteobacteria</taxon>
        <taxon>Hyphomicrobiales</taxon>
        <taxon>Afifellaceae</taxon>
        <taxon>Afifella</taxon>
    </lineage>
</organism>
<accession>A0A1G5M4C0</accession>
<dbReference type="GO" id="GO:0006096">
    <property type="term" value="P:glycolytic process"/>
    <property type="evidence" value="ECO:0007669"/>
    <property type="project" value="UniProtKB-UniRule"/>
</dbReference>
<dbReference type="PANTHER" id="PTHR47690">
    <property type="entry name" value="GLUCOKINASE"/>
    <property type="match status" value="1"/>
</dbReference>